<dbReference type="Proteomes" id="UP000241587">
    <property type="component" value="Unassembled WGS sequence"/>
</dbReference>
<comment type="caution">
    <text evidence="2">The sequence shown here is derived from an EMBL/GenBank/DDBJ whole genome shotgun (WGS) entry which is preliminary data.</text>
</comment>
<dbReference type="CDD" id="cd04301">
    <property type="entry name" value="NAT_SF"/>
    <property type="match status" value="1"/>
</dbReference>
<sequence length="220" mass="24861">MAFEIVVPSEKEVPGVADTFFVAMDINLLMHSQFPTPKSKEFMYGWLLKDTMDHIQSADKGVLVAPATAAGEEEDHDDEEFPDYCRRQYLGPYAALTKSKRDKVLGEKPYFRECFGAERELTKRGSMLTAISVHVTYLCTDPEFGGQGAGSTLLRRVQAEAAAENMPVILEATMNAVSFYEKLGYQVQDELEMMLPARGSDEPTEHYEERIMVWQQQARD</sequence>
<dbReference type="AlphaFoldDB" id="A0A2T4GDI6"/>
<protein>
    <recommendedName>
        <fullName evidence="1">N-acetyltransferase domain-containing protein</fullName>
    </recommendedName>
</protein>
<evidence type="ECO:0000259" key="1">
    <source>
        <dbReference type="PROSITE" id="PS51186"/>
    </source>
</evidence>
<dbReference type="EMBL" id="PVEM01000028">
    <property type="protein sequence ID" value="PTD01633.1"/>
    <property type="molecule type" value="Genomic_DNA"/>
</dbReference>
<proteinExistence type="predicted"/>
<dbReference type="OMA" id="HVTYLCT"/>
<dbReference type="OrthoDB" id="61113at2759"/>
<reference evidence="2 3" key="1">
    <citation type="submission" date="2018-02" db="EMBL/GenBank/DDBJ databases">
        <title>Fusarium culmorum secondary metabolites in fungal-bacterial-plant interactions.</title>
        <authorList>
            <person name="Schmidt R."/>
        </authorList>
    </citation>
    <scope>NUCLEOTIDE SEQUENCE [LARGE SCALE GENOMIC DNA]</scope>
    <source>
        <strain evidence="2 3">PV</strain>
    </source>
</reference>
<dbReference type="SUPFAM" id="SSF55729">
    <property type="entry name" value="Acyl-CoA N-acyltransferases (Nat)"/>
    <property type="match status" value="1"/>
</dbReference>
<dbReference type="InterPro" id="IPR052523">
    <property type="entry name" value="Trichothecene_AcTrans"/>
</dbReference>
<dbReference type="PANTHER" id="PTHR42791">
    <property type="entry name" value="GNAT FAMILY ACETYLTRANSFERASE"/>
    <property type="match status" value="1"/>
</dbReference>
<dbReference type="InterPro" id="IPR016181">
    <property type="entry name" value="Acyl_CoA_acyltransferase"/>
</dbReference>
<organism evidence="2 3">
    <name type="scientific">Fusarium culmorum</name>
    <dbReference type="NCBI Taxonomy" id="5516"/>
    <lineage>
        <taxon>Eukaryota</taxon>
        <taxon>Fungi</taxon>
        <taxon>Dikarya</taxon>
        <taxon>Ascomycota</taxon>
        <taxon>Pezizomycotina</taxon>
        <taxon>Sordariomycetes</taxon>
        <taxon>Hypocreomycetidae</taxon>
        <taxon>Hypocreales</taxon>
        <taxon>Nectriaceae</taxon>
        <taxon>Fusarium</taxon>
    </lineage>
</organism>
<evidence type="ECO:0000313" key="3">
    <source>
        <dbReference type="Proteomes" id="UP000241587"/>
    </source>
</evidence>
<dbReference type="Pfam" id="PF13673">
    <property type="entry name" value="Acetyltransf_10"/>
    <property type="match status" value="1"/>
</dbReference>
<dbReference type="InterPro" id="IPR000182">
    <property type="entry name" value="GNAT_dom"/>
</dbReference>
<dbReference type="PANTHER" id="PTHR42791:SF2">
    <property type="entry name" value="N-ACETYLTRANSFERASE DOMAIN-CONTAINING PROTEIN"/>
    <property type="match status" value="1"/>
</dbReference>
<dbReference type="GO" id="GO:0016747">
    <property type="term" value="F:acyltransferase activity, transferring groups other than amino-acyl groups"/>
    <property type="evidence" value="ECO:0007669"/>
    <property type="project" value="InterPro"/>
</dbReference>
<gene>
    <name evidence="2" type="ORF">FCULG_00010225</name>
</gene>
<feature type="domain" description="N-acetyltransferase" evidence="1">
    <location>
        <begin position="62"/>
        <end position="214"/>
    </location>
</feature>
<name>A0A2T4GDI6_FUSCU</name>
<accession>A0A2T4GDI6</accession>
<dbReference type="Gene3D" id="3.40.630.30">
    <property type="match status" value="1"/>
</dbReference>
<evidence type="ECO:0000313" key="2">
    <source>
        <dbReference type="EMBL" id="PTD01633.1"/>
    </source>
</evidence>
<keyword evidence="3" id="KW-1185">Reference proteome</keyword>
<dbReference type="PROSITE" id="PS51186">
    <property type="entry name" value="GNAT"/>
    <property type="match status" value="1"/>
</dbReference>